<proteinExistence type="predicted"/>
<evidence type="ECO:0000313" key="3">
    <source>
        <dbReference type="Proteomes" id="UP001375240"/>
    </source>
</evidence>
<dbReference type="AlphaFoldDB" id="A0AAV9UKX3"/>
<accession>A0AAV9UKX3</accession>
<sequence>MITSDHGECHNADILHICKDWLGCWCRADRLEDYEGDREIRRPKEPDDDKDDDNDNDHRKYRPPKQSRFRNIGSRISNFFRSHTRTKNSGYRPIDGIDVPAQVYQVADTKEPYYLEGPGVSGFDIAVKGVLGLAPIVAMAAIDVYAGGDTLSSWSGPSLGKRSEAEMPVDPNGGTGSTLDKRGLAASPDSPDHYWPILEAHYADLLTALDLVLMEVKIRNHYQHPLSHTDDDTQGPLTLDEPDPNVVKALARAQQNFMNLMGQCKQCIYDELTGEMKPGPPESPCADWDRVYICVGVLNLYHEDSMKSAIIDRETSHDELKNGVCPNQPGNYHSLYTESRTKSSKRTAETFKKRVLPGSVTDSEDEGQFDFRIGLRIPSSMRVLCATEHQIYEEMEQQPSHYHTYPSWDLTRTYRYQLGRPDLRPPPYQTYSLPESRLIFERLREDCEQCLCDELGAIMANPTSEGCAEDHKPLQCEDWMDCACYDDRFNRMWPRGRKINGMYQDEWDAWYASMSRGRRAWMRTKNFGSSVRNGIRKLLGGGRSGGGKTPLNEMDGLTGGKDPYQLEGPDDAVDWGFGDRRHIILGVALLAFDQLTNSLTKLSKRVEEIGVHQMEKVAIESIDQTPASPDGDQVVKDDAPVGPIEDVDNKLQYP</sequence>
<feature type="region of interest" description="Disordered" evidence="1">
    <location>
        <begin position="156"/>
        <end position="187"/>
    </location>
</feature>
<evidence type="ECO:0000256" key="1">
    <source>
        <dbReference type="SAM" id="MobiDB-lite"/>
    </source>
</evidence>
<keyword evidence="3" id="KW-1185">Reference proteome</keyword>
<gene>
    <name evidence="2" type="ORF">TWF696_007628</name>
</gene>
<comment type="caution">
    <text evidence="2">The sequence shown here is derived from an EMBL/GenBank/DDBJ whole genome shotgun (WGS) entry which is preliminary data.</text>
</comment>
<dbReference type="EMBL" id="JAVHNQ010000006">
    <property type="protein sequence ID" value="KAK6343977.1"/>
    <property type="molecule type" value="Genomic_DNA"/>
</dbReference>
<dbReference type="Proteomes" id="UP001375240">
    <property type="component" value="Unassembled WGS sequence"/>
</dbReference>
<feature type="compositionally biased region" description="Gly residues" evidence="1">
    <location>
        <begin position="539"/>
        <end position="548"/>
    </location>
</feature>
<feature type="region of interest" description="Disordered" evidence="1">
    <location>
        <begin position="621"/>
        <end position="654"/>
    </location>
</feature>
<reference evidence="2 3" key="1">
    <citation type="submission" date="2019-10" db="EMBL/GenBank/DDBJ databases">
        <authorList>
            <person name="Palmer J.M."/>
        </authorList>
    </citation>
    <scope>NUCLEOTIDE SEQUENCE [LARGE SCALE GENOMIC DNA]</scope>
    <source>
        <strain evidence="2 3">TWF696</strain>
    </source>
</reference>
<evidence type="ECO:0000313" key="2">
    <source>
        <dbReference type="EMBL" id="KAK6343977.1"/>
    </source>
</evidence>
<protein>
    <submittedName>
        <fullName evidence="2">Uncharacterized protein</fullName>
    </submittedName>
</protein>
<feature type="region of interest" description="Disordered" evidence="1">
    <location>
        <begin position="36"/>
        <end position="66"/>
    </location>
</feature>
<organism evidence="2 3">
    <name type="scientific">Orbilia brochopaga</name>
    <dbReference type="NCBI Taxonomy" id="3140254"/>
    <lineage>
        <taxon>Eukaryota</taxon>
        <taxon>Fungi</taxon>
        <taxon>Dikarya</taxon>
        <taxon>Ascomycota</taxon>
        <taxon>Pezizomycotina</taxon>
        <taxon>Orbiliomycetes</taxon>
        <taxon>Orbiliales</taxon>
        <taxon>Orbiliaceae</taxon>
        <taxon>Orbilia</taxon>
    </lineage>
</organism>
<name>A0AAV9UKX3_9PEZI</name>
<feature type="region of interest" description="Disordered" evidence="1">
    <location>
        <begin position="538"/>
        <end position="558"/>
    </location>
</feature>
<feature type="compositionally biased region" description="Basic and acidic residues" evidence="1">
    <location>
        <begin position="36"/>
        <end position="47"/>
    </location>
</feature>